<dbReference type="EMBL" id="KN565350">
    <property type="protein sequence ID" value="KHJ85097.1"/>
    <property type="molecule type" value="Genomic_DNA"/>
</dbReference>
<organism evidence="1 2">
    <name type="scientific">Oesophagostomum dentatum</name>
    <name type="common">Nodular worm</name>
    <dbReference type="NCBI Taxonomy" id="61180"/>
    <lineage>
        <taxon>Eukaryota</taxon>
        <taxon>Metazoa</taxon>
        <taxon>Ecdysozoa</taxon>
        <taxon>Nematoda</taxon>
        <taxon>Chromadorea</taxon>
        <taxon>Rhabditida</taxon>
        <taxon>Rhabditina</taxon>
        <taxon>Rhabditomorpha</taxon>
        <taxon>Strongyloidea</taxon>
        <taxon>Strongylidae</taxon>
        <taxon>Oesophagostomum</taxon>
    </lineage>
</organism>
<feature type="non-terminal residue" evidence="1">
    <location>
        <position position="58"/>
    </location>
</feature>
<evidence type="ECO:0000313" key="1">
    <source>
        <dbReference type="EMBL" id="KHJ85097.1"/>
    </source>
</evidence>
<name>A0A0B1SNM3_OESDE</name>
<sequence>MKLLLLQKHFRSNCFCPRHHEPYFYPGNGCFRTVNIPAIQSIAARNCEQHYSFMPKVE</sequence>
<keyword evidence="2" id="KW-1185">Reference proteome</keyword>
<evidence type="ECO:0000313" key="2">
    <source>
        <dbReference type="Proteomes" id="UP000053660"/>
    </source>
</evidence>
<gene>
    <name evidence="1" type="ORF">OESDEN_15182</name>
</gene>
<accession>A0A0B1SNM3</accession>
<reference evidence="1 2" key="1">
    <citation type="submission" date="2014-03" db="EMBL/GenBank/DDBJ databases">
        <title>Draft genome of the hookworm Oesophagostomum dentatum.</title>
        <authorList>
            <person name="Mitreva M."/>
        </authorList>
    </citation>
    <scope>NUCLEOTIDE SEQUENCE [LARGE SCALE GENOMIC DNA]</scope>
    <source>
        <strain evidence="1 2">OD-Hann</strain>
    </source>
</reference>
<proteinExistence type="predicted"/>
<dbReference type="AlphaFoldDB" id="A0A0B1SNM3"/>
<dbReference type="Proteomes" id="UP000053660">
    <property type="component" value="Unassembled WGS sequence"/>
</dbReference>
<protein>
    <submittedName>
        <fullName evidence="1">Uncharacterized protein</fullName>
    </submittedName>
</protein>